<dbReference type="PROSITE" id="PS51257">
    <property type="entry name" value="PROKAR_LIPOPROTEIN"/>
    <property type="match status" value="1"/>
</dbReference>
<dbReference type="AlphaFoldDB" id="A0A179HRJ0"/>
<accession>A0A179HRJ0</accession>
<dbReference type="EMBL" id="LSBI01000003">
    <property type="protein sequence ID" value="OAQ92039.1"/>
    <property type="molecule type" value="Genomic_DNA"/>
</dbReference>
<sequence>MPNRRTGTTRPQTSCRSPDVQLHGTAIGSCLLPPDCPGLEQGLLPCRGESSQFRRACLASLVMDHARGHCASRPGRSAMKHAALAAASAMAWLRGSGWISLLRTSEPPLQAVEGPMAPFWRAPSSDDVRCPTLRPGQASFQLGSASCRNWLHSLGTCSLGVCLAAALVLKNRCWAHAVWPPQLHSCG</sequence>
<comment type="caution">
    <text evidence="1">The sequence shown here is derived from an EMBL/GenBank/DDBJ whole genome shotgun (WGS) entry which is preliminary data.</text>
</comment>
<organism evidence="1 2">
    <name type="scientific">Purpureocillium lilacinum</name>
    <name type="common">Paecilomyces lilacinus</name>
    <dbReference type="NCBI Taxonomy" id="33203"/>
    <lineage>
        <taxon>Eukaryota</taxon>
        <taxon>Fungi</taxon>
        <taxon>Dikarya</taxon>
        <taxon>Ascomycota</taxon>
        <taxon>Pezizomycotina</taxon>
        <taxon>Sordariomycetes</taxon>
        <taxon>Hypocreomycetidae</taxon>
        <taxon>Hypocreales</taxon>
        <taxon>Ophiocordycipitaceae</taxon>
        <taxon>Purpureocillium</taxon>
    </lineage>
</organism>
<dbReference type="Proteomes" id="UP000078340">
    <property type="component" value="Unassembled WGS sequence"/>
</dbReference>
<protein>
    <submittedName>
        <fullName evidence="1">Uncharacterized protein</fullName>
    </submittedName>
</protein>
<evidence type="ECO:0000313" key="2">
    <source>
        <dbReference type="Proteomes" id="UP000078340"/>
    </source>
</evidence>
<name>A0A179HRJ0_PURLI</name>
<reference evidence="1 2" key="1">
    <citation type="submission" date="2016-02" db="EMBL/GenBank/DDBJ databases">
        <title>Biosynthesis of antibiotic leucinostatins and their inhibition on Phytophthora in bio-control Purpureocillium lilacinum.</title>
        <authorList>
            <person name="Wang G."/>
            <person name="Liu Z."/>
            <person name="Lin R."/>
            <person name="Li E."/>
            <person name="Mao Z."/>
            <person name="Ling J."/>
            <person name="Yin W."/>
            <person name="Xie B."/>
        </authorList>
    </citation>
    <scope>NUCLEOTIDE SEQUENCE [LARGE SCALE GENOMIC DNA]</scope>
    <source>
        <strain evidence="1">PLFJ-1</strain>
    </source>
</reference>
<gene>
    <name evidence="1" type="ORF">VFPFJ_03779</name>
</gene>
<evidence type="ECO:0000313" key="1">
    <source>
        <dbReference type="EMBL" id="OAQ92039.1"/>
    </source>
</evidence>
<proteinExistence type="predicted"/>